<dbReference type="OrthoDB" id="7585861at2"/>
<dbReference type="EMBL" id="AP014809">
    <property type="protein sequence ID" value="BAU92202.1"/>
    <property type="molecule type" value="Genomic_DNA"/>
</dbReference>
<proteinExistence type="predicted"/>
<protein>
    <submittedName>
        <fullName evidence="2">Uncharacterized protein</fullName>
    </submittedName>
</protein>
<dbReference type="RefSeq" id="WP_096486197.1">
    <property type="nucleotide sequence ID" value="NZ_AP014809.1"/>
</dbReference>
<reference evidence="2 3" key="1">
    <citation type="journal article" date="2016" name="Genome Announc.">
        <title>Complete Genome Sequence of Methylobacterium populi P-1M, Isolated from Pink-Pigmented Household Biofilm.</title>
        <authorList>
            <person name="Morohoshi T."/>
            <person name="Ikeda T."/>
        </authorList>
    </citation>
    <scope>NUCLEOTIDE SEQUENCE [LARGE SCALE GENOMIC DNA]</scope>
    <source>
        <strain evidence="2 3">P-1M</strain>
    </source>
</reference>
<keyword evidence="1" id="KW-0472">Membrane</keyword>
<keyword evidence="1" id="KW-0812">Transmembrane</keyword>
<accession>A0A169R9H4</accession>
<gene>
    <name evidence="2" type="ORF">MPPM_3597</name>
</gene>
<dbReference type="AlphaFoldDB" id="A0A169R9H4"/>
<feature type="transmembrane region" description="Helical" evidence="1">
    <location>
        <begin position="53"/>
        <end position="71"/>
    </location>
</feature>
<evidence type="ECO:0000313" key="2">
    <source>
        <dbReference type="EMBL" id="BAU92202.1"/>
    </source>
</evidence>
<name>A0A169R9H4_9HYPH</name>
<dbReference type="Proteomes" id="UP000218288">
    <property type="component" value="Chromosome"/>
</dbReference>
<sequence length="82" mass="8838">MIIGRDYLLKKPSGPSAPKFFLDTQVVPFATNIAGSLEVALDRAAIRTGIRPAVLLAGMAGLTSFALFHLLRQRSTTVHPPH</sequence>
<keyword evidence="1" id="KW-1133">Transmembrane helix</keyword>
<evidence type="ECO:0000256" key="1">
    <source>
        <dbReference type="SAM" id="Phobius"/>
    </source>
</evidence>
<organism evidence="2 3">
    <name type="scientific">Methylorubrum populi</name>
    <dbReference type="NCBI Taxonomy" id="223967"/>
    <lineage>
        <taxon>Bacteria</taxon>
        <taxon>Pseudomonadati</taxon>
        <taxon>Pseudomonadota</taxon>
        <taxon>Alphaproteobacteria</taxon>
        <taxon>Hyphomicrobiales</taxon>
        <taxon>Methylobacteriaceae</taxon>
        <taxon>Methylorubrum</taxon>
    </lineage>
</organism>
<evidence type="ECO:0000313" key="3">
    <source>
        <dbReference type="Proteomes" id="UP000218288"/>
    </source>
</evidence>